<name>A0A6J8F233_MYTCO</name>
<feature type="domain" description="Ig-like" evidence="1">
    <location>
        <begin position="94"/>
        <end position="178"/>
    </location>
</feature>
<dbReference type="InterPro" id="IPR007110">
    <property type="entry name" value="Ig-like_dom"/>
</dbReference>
<reference evidence="2 3" key="1">
    <citation type="submission" date="2020-06" db="EMBL/GenBank/DDBJ databases">
        <authorList>
            <person name="Li R."/>
            <person name="Bekaert M."/>
        </authorList>
    </citation>
    <scope>NUCLEOTIDE SEQUENCE [LARGE SCALE GENOMIC DNA]</scope>
    <source>
        <strain evidence="3">wild</strain>
    </source>
</reference>
<evidence type="ECO:0000259" key="1">
    <source>
        <dbReference type="PROSITE" id="PS50835"/>
    </source>
</evidence>
<dbReference type="InterPro" id="IPR013783">
    <property type="entry name" value="Ig-like_fold"/>
</dbReference>
<sequence>MWNFFKTKTTESIQKHIPTKLIDYRCFKRVEAILPEDIKCPIISRIIPPKETDTVYKIQLQPVSGTWSKQASVILIVVVIIYTAIVSQSKPTVCNVLEGNDILMEPCWGGQLKLQAVTWFKGSNNRIMLNPSNKQYIGGATDVPSLTIKKTTLEDAGEYFCIQLNDNGETQMSSFQLKIIPQGLYLQLPVVKT</sequence>
<dbReference type="InterPro" id="IPR013151">
    <property type="entry name" value="Immunoglobulin_dom"/>
</dbReference>
<gene>
    <name evidence="2" type="ORF">MCOR_57360</name>
</gene>
<accession>A0A6J8F233</accession>
<evidence type="ECO:0000313" key="3">
    <source>
        <dbReference type="Proteomes" id="UP000507470"/>
    </source>
</evidence>
<dbReference type="PROSITE" id="PS50835">
    <property type="entry name" value="IG_LIKE"/>
    <property type="match status" value="1"/>
</dbReference>
<dbReference type="InterPro" id="IPR036179">
    <property type="entry name" value="Ig-like_dom_sf"/>
</dbReference>
<dbReference type="Proteomes" id="UP000507470">
    <property type="component" value="Unassembled WGS sequence"/>
</dbReference>
<dbReference type="AlphaFoldDB" id="A0A6J8F233"/>
<dbReference type="Pfam" id="PF00047">
    <property type="entry name" value="ig"/>
    <property type="match status" value="1"/>
</dbReference>
<dbReference type="Gene3D" id="2.60.40.10">
    <property type="entry name" value="Immunoglobulins"/>
    <property type="match status" value="1"/>
</dbReference>
<organism evidence="2 3">
    <name type="scientific">Mytilus coruscus</name>
    <name type="common">Sea mussel</name>
    <dbReference type="NCBI Taxonomy" id="42192"/>
    <lineage>
        <taxon>Eukaryota</taxon>
        <taxon>Metazoa</taxon>
        <taxon>Spiralia</taxon>
        <taxon>Lophotrochozoa</taxon>
        <taxon>Mollusca</taxon>
        <taxon>Bivalvia</taxon>
        <taxon>Autobranchia</taxon>
        <taxon>Pteriomorphia</taxon>
        <taxon>Mytilida</taxon>
        <taxon>Mytiloidea</taxon>
        <taxon>Mytilidae</taxon>
        <taxon>Mytilinae</taxon>
        <taxon>Mytilus</taxon>
    </lineage>
</organism>
<protein>
    <recommendedName>
        <fullName evidence="1">Ig-like domain-containing protein</fullName>
    </recommendedName>
</protein>
<proteinExistence type="predicted"/>
<keyword evidence="3" id="KW-1185">Reference proteome</keyword>
<dbReference type="EMBL" id="CACVKT020010252">
    <property type="protein sequence ID" value="CAC5425551.1"/>
    <property type="molecule type" value="Genomic_DNA"/>
</dbReference>
<dbReference type="SUPFAM" id="SSF48726">
    <property type="entry name" value="Immunoglobulin"/>
    <property type="match status" value="1"/>
</dbReference>
<evidence type="ECO:0000313" key="2">
    <source>
        <dbReference type="EMBL" id="CAC5425551.1"/>
    </source>
</evidence>